<evidence type="ECO:0000313" key="1">
    <source>
        <dbReference type="EMBL" id="KAK7807910.1"/>
    </source>
</evidence>
<sequence>MTTVYNMFQHQSLGIKINIQVTKLVLLRQRPAKLSIGHHGERSLESFCHWQNEEYGGARYLGNNQVPGGKDDAPPVDAAVFVTSSMLARERLQLLLTDLDNLLGRRVDALGGSLGCPVSQDAQLSAYAWESVHQHCQAESYYGYAYSQWPLQPSKLSDLEKPLQLTGQISAFTRMSRVTLLVSFEAAYARRHLDKGQLHLENNSQVFCFFTFIVWVPARYHSSPGNANAQNS</sequence>
<comment type="caution">
    <text evidence="1">The sequence shown here is derived from an EMBL/GenBank/DDBJ whole genome shotgun (WGS) entry which is preliminary data.</text>
</comment>
<gene>
    <name evidence="1" type="ORF">U0070_023942</name>
</gene>
<dbReference type="InterPro" id="IPR024079">
    <property type="entry name" value="MetalloPept_cat_dom_sf"/>
</dbReference>
<dbReference type="EMBL" id="JBBHLL010000256">
    <property type="protein sequence ID" value="KAK7807910.1"/>
    <property type="molecule type" value="Genomic_DNA"/>
</dbReference>
<reference evidence="1 2" key="1">
    <citation type="journal article" date="2023" name="bioRxiv">
        <title>Conserved and derived expression patterns and positive selection on dental genes reveal complex evolutionary context of ever-growing rodent molars.</title>
        <authorList>
            <person name="Calamari Z.T."/>
            <person name="Song A."/>
            <person name="Cohen E."/>
            <person name="Akter M."/>
            <person name="Roy R.D."/>
            <person name="Hallikas O."/>
            <person name="Christensen M.M."/>
            <person name="Li P."/>
            <person name="Marangoni P."/>
            <person name="Jernvall J."/>
            <person name="Klein O.D."/>
        </authorList>
    </citation>
    <scope>NUCLEOTIDE SEQUENCE [LARGE SCALE GENOMIC DNA]</scope>
    <source>
        <strain evidence="1">V071</strain>
    </source>
</reference>
<dbReference type="GO" id="GO:0008237">
    <property type="term" value="F:metallopeptidase activity"/>
    <property type="evidence" value="ECO:0007669"/>
    <property type="project" value="InterPro"/>
</dbReference>
<organism evidence="1 2">
    <name type="scientific">Myodes glareolus</name>
    <name type="common">Bank vole</name>
    <name type="synonym">Clethrionomys glareolus</name>
    <dbReference type="NCBI Taxonomy" id="447135"/>
    <lineage>
        <taxon>Eukaryota</taxon>
        <taxon>Metazoa</taxon>
        <taxon>Chordata</taxon>
        <taxon>Craniata</taxon>
        <taxon>Vertebrata</taxon>
        <taxon>Euteleostomi</taxon>
        <taxon>Mammalia</taxon>
        <taxon>Eutheria</taxon>
        <taxon>Euarchontoglires</taxon>
        <taxon>Glires</taxon>
        <taxon>Rodentia</taxon>
        <taxon>Myomorpha</taxon>
        <taxon>Muroidea</taxon>
        <taxon>Cricetidae</taxon>
        <taxon>Arvicolinae</taxon>
        <taxon>Myodes</taxon>
    </lineage>
</organism>
<evidence type="ECO:0000313" key="2">
    <source>
        <dbReference type="Proteomes" id="UP001488838"/>
    </source>
</evidence>
<protein>
    <submittedName>
        <fullName evidence="1">Uncharacterized protein</fullName>
    </submittedName>
</protein>
<proteinExistence type="predicted"/>
<dbReference type="Proteomes" id="UP001488838">
    <property type="component" value="Unassembled WGS sequence"/>
</dbReference>
<dbReference type="Gene3D" id="3.40.390.10">
    <property type="entry name" value="Collagenase (Catalytic Domain)"/>
    <property type="match status" value="1"/>
</dbReference>
<name>A0AAW0I0W0_MYOGA</name>
<dbReference type="AlphaFoldDB" id="A0AAW0I0W0"/>
<keyword evidence="2" id="KW-1185">Reference proteome</keyword>
<accession>A0AAW0I0W0</accession>